<dbReference type="FunFam" id="3.30.70.890:FF:000001">
    <property type="entry name" value="Galactokinase"/>
    <property type="match status" value="1"/>
</dbReference>
<dbReference type="InterPro" id="IPR006206">
    <property type="entry name" value="Mevalonate/galactokinase"/>
</dbReference>
<evidence type="ECO:0000256" key="2">
    <source>
        <dbReference type="ARBA" id="ARBA00022490"/>
    </source>
</evidence>
<dbReference type="InterPro" id="IPR006203">
    <property type="entry name" value="GHMP_knse_ATP-bd_CS"/>
</dbReference>
<feature type="domain" description="GHMP kinase C-terminal" evidence="13">
    <location>
        <begin position="297"/>
        <end position="374"/>
    </location>
</feature>
<dbReference type="GO" id="GO:0005829">
    <property type="term" value="C:cytosol"/>
    <property type="evidence" value="ECO:0007669"/>
    <property type="project" value="TreeGrafter"/>
</dbReference>
<organism evidence="15 16">
    <name type="scientific">Acidothermus cellulolyticus (strain ATCC 43068 / DSM 8971 / 11B)</name>
    <dbReference type="NCBI Taxonomy" id="351607"/>
    <lineage>
        <taxon>Bacteria</taxon>
        <taxon>Bacillati</taxon>
        <taxon>Actinomycetota</taxon>
        <taxon>Actinomycetes</taxon>
        <taxon>Acidothermales</taxon>
        <taxon>Acidothermaceae</taxon>
        <taxon>Acidothermus</taxon>
    </lineage>
</organism>
<dbReference type="InterPro" id="IPR006204">
    <property type="entry name" value="GHMP_kinase_N_dom"/>
</dbReference>
<dbReference type="PANTHER" id="PTHR10457:SF7">
    <property type="entry name" value="GALACTOKINASE-RELATED"/>
    <property type="match status" value="1"/>
</dbReference>
<keyword evidence="16" id="KW-1185">Reference proteome</keyword>
<dbReference type="Gene3D" id="3.30.230.10">
    <property type="match status" value="1"/>
</dbReference>
<evidence type="ECO:0000256" key="9">
    <source>
        <dbReference type="ARBA" id="ARBA00023144"/>
    </source>
</evidence>
<dbReference type="RefSeq" id="WP_011720512.1">
    <property type="nucleotide sequence ID" value="NC_008578.1"/>
</dbReference>
<dbReference type="Gene3D" id="3.30.70.890">
    <property type="entry name" value="GHMP kinase, C-terminal domain"/>
    <property type="match status" value="1"/>
</dbReference>
<dbReference type="InterPro" id="IPR019539">
    <property type="entry name" value="GalKase_N"/>
</dbReference>
<keyword evidence="7" id="KW-0067">ATP-binding</keyword>
<evidence type="ECO:0000259" key="14">
    <source>
        <dbReference type="Pfam" id="PF10509"/>
    </source>
</evidence>
<dbReference type="STRING" id="351607.Acel_1677"/>
<dbReference type="PRINTS" id="PR00959">
    <property type="entry name" value="MEVGALKINASE"/>
</dbReference>
<evidence type="ECO:0000256" key="10">
    <source>
        <dbReference type="ARBA" id="ARBA00023277"/>
    </source>
</evidence>
<dbReference type="InterPro" id="IPR014721">
    <property type="entry name" value="Ribsml_uS5_D2-typ_fold_subgr"/>
</dbReference>
<dbReference type="FunFam" id="3.30.230.10:FF:000017">
    <property type="entry name" value="Galactokinase"/>
    <property type="match status" value="1"/>
</dbReference>
<keyword evidence="9" id="KW-0299">Galactose metabolism</keyword>
<dbReference type="Pfam" id="PF00288">
    <property type="entry name" value="GHMP_kinases_N"/>
    <property type="match status" value="1"/>
</dbReference>
<evidence type="ECO:0000256" key="3">
    <source>
        <dbReference type="ARBA" id="ARBA00022679"/>
    </source>
</evidence>
<proteinExistence type="inferred from homology"/>
<dbReference type="Pfam" id="PF10509">
    <property type="entry name" value="GalKase_gal_bdg"/>
    <property type="match status" value="1"/>
</dbReference>
<dbReference type="GO" id="GO:0005524">
    <property type="term" value="F:ATP binding"/>
    <property type="evidence" value="ECO:0007669"/>
    <property type="project" value="UniProtKB-UniRule"/>
</dbReference>
<dbReference type="Proteomes" id="UP000008221">
    <property type="component" value="Chromosome"/>
</dbReference>
<feature type="domain" description="GHMP kinase N-terminal" evidence="12">
    <location>
        <begin position="109"/>
        <end position="193"/>
    </location>
</feature>
<keyword evidence="5" id="KW-0547">Nucleotide-binding</keyword>
<dbReference type="GO" id="GO:0046872">
    <property type="term" value="F:metal ion binding"/>
    <property type="evidence" value="ECO:0007669"/>
    <property type="project" value="UniProtKB-KW"/>
</dbReference>
<dbReference type="SUPFAM" id="SSF54211">
    <property type="entry name" value="Ribosomal protein S5 domain 2-like"/>
    <property type="match status" value="1"/>
</dbReference>
<dbReference type="PRINTS" id="PR00473">
    <property type="entry name" value="GALCTOKINASE"/>
</dbReference>
<dbReference type="eggNOG" id="COG0153">
    <property type="taxonomic scope" value="Bacteria"/>
</dbReference>
<evidence type="ECO:0000256" key="1">
    <source>
        <dbReference type="ARBA" id="ARBA00006566"/>
    </source>
</evidence>
<protein>
    <recommendedName>
        <fullName evidence="11">Galactokinase</fullName>
        <ecNumber evidence="11">2.7.1.6</ecNumber>
    </recommendedName>
</protein>
<keyword evidence="10" id="KW-0119">Carbohydrate metabolism</keyword>
<dbReference type="InterPro" id="IPR019741">
    <property type="entry name" value="Galactokinase_CS"/>
</dbReference>
<name>A0LVI9_ACIC1</name>
<evidence type="ECO:0000259" key="13">
    <source>
        <dbReference type="Pfam" id="PF08544"/>
    </source>
</evidence>
<dbReference type="PROSITE" id="PS00106">
    <property type="entry name" value="GALACTOKINASE"/>
    <property type="match status" value="1"/>
</dbReference>
<keyword evidence="8" id="KW-0460">Magnesium</keyword>
<dbReference type="AlphaFoldDB" id="A0LVI9"/>
<reference evidence="15 16" key="1">
    <citation type="journal article" date="2009" name="Genome Res.">
        <title>Complete genome of the cellulolytic thermophile Acidothermus cellulolyticus 11B provides insights into its ecophysiological and evolutionary adaptations.</title>
        <authorList>
            <person name="Barabote R.D."/>
            <person name="Xie G."/>
            <person name="Leu D.H."/>
            <person name="Normand P."/>
            <person name="Necsulea A."/>
            <person name="Daubin V."/>
            <person name="Medigue C."/>
            <person name="Adney W.S."/>
            <person name="Xu X.C."/>
            <person name="Lapidus A."/>
            <person name="Parales R.E."/>
            <person name="Detter C."/>
            <person name="Pujic P."/>
            <person name="Bruce D."/>
            <person name="Lavire C."/>
            <person name="Challacombe J.F."/>
            <person name="Brettin T.S."/>
            <person name="Berry A.M."/>
        </authorList>
    </citation>
    <scope>NUCLEOTIDE SEQUENCE [LARGE SCALE GENOMIC DNA]</scope>
    <source>
        <strain evidence="16">ATCC 43068 / DSM 8971 / 11B</strain>
    </source>
</reference>
<dbReference type="GO" id="GO:0006012">
    <property type="term" value="P:galactose metabolic process"/>
    <property type="evidence" value="ECO:0007669"/>
    <property type="project" value="UniProtKB-UniRule"/>
</dbReference>
<evidence type="ECO:0000256" key="5">
    <source>
        <dbReference type="ARBA" id="ARBA00022741"/>
    </source>
</evidence>
<evidence type="ECO:0000256" key="11">
    <source>
        <dbReference type="NCBIfam" id="TIGR00131"/>
    </source>
</evidence>
<evidence type="ECO:0000256" key="6">
    <source>
        <dbReference type="ARBA" id="ARBA00022777"/>
    </source>
</evidence>
<sequence length="400" mass="42277">MTTTARASGDTDASFVETCRELFVARFGGDPAGVWSAPGRINLIGEHTDYTGGCVLPVAIDRRTYVAARPRPDGMLRIVSHAYAGQPPVFLGSADLHPESAAHQGWAAYVAGILWVFRNRTEIPDGFDIAVYSTVPIGAGLSSSAALECAVAAAVADLTATAVPPSELARLAQYAENAYVGVPCGILDQMAACVCQAEHALFFDIGAGRYEHIPFAPESHGLVLLVADTGISHRHASGEYAKRRESCRQAEDILGVPRLGDIRAASLETVLAALPDETLRRRVRHVVTENERVRRTVELLRSGRLAEIGPLLLASHASLRDDYAVSTPELDAAVEAAISGGAIGARLTGGGFGGSIIALAPRDRVPQVVAQIQGAFTSRGWKPPAAPLIPRIADGVRRDA</sequence>
<dbReference type="EMBL" id="CP000481">
    <property type="protein sequence ID" value="ABK53449.1"/>
    <property type="molecule type" value="Genomic_DNA"/>
</dbReference>
<keyword evidence="3 15" id="KW-0808">Transferase</keyword>
<dbReference type="NCBIfam" id="TIGR00131">
    <property type="entry name" value="gal_kin"/>
    <property type="match status" value="1"/>
</dbReference>
<dbReference type="InterPro" id="IPR036554">
    <property type="entry name" value="GHMP_kinase_C_sf"/>
</dbReference>
<evidence type="ECO:0000256" key="7">
    <source>
        <dbReference type="ARBA" id="ARBA00022840"/>
    </source>
</evidence>
<dbReference type="FunCoup" id="A0LVI9">
    <property type="interactions" value="185"/>
</dbReference>
<dbReference type="EC" id="2.7.1.6" evidence="11"/>
<dbReference type="InterPro" id="IPR000705">
    <property type="entry name" value="Galactokinase"/>
</dbReference>
<dbReference type="PANTHER" id="PTHR10457">
    <property type="entry name" value="MEVALONATE KINASE/GALACTOKINASE"/>
    <property type="match status" value="1"/>
</dbReference>
<dbReference type="PIRSF" id="PIRSF000530">
    <property type="entry name" value="Galactokinase"/>
    <property type="match status" value="1"/>
</dbReference>
<evidence type="ECO:0000259" key="12">
    <source>
        <dbReference type="Pfam" id="PF00288"/>
    </source>
</evidence>
<dbReference type="GO" id="GO:0004335">
    <property type="term" value="F:galactokinase activity"/>
    <property type="evidence" value="ECO:0007669"/>
    <property type="project" value="UniProtKB-UniRule"/>
</dbReference>
<keyword evidence="4" id="KW-0479">Metal-binding</keyword>
<gene>
    <name evidence="15" type="ordered locus">Acel_1677</name>
</gene>
<dbReference type="InterPro" id="IPR013750">
    <property type="entry name" value="GHMP_kinase_C_dom"/>
</dbReference>
<dbReference type="KEGG" id="ace:Acel_1677"/>
<feature type="domain" description="Galactokinase N-terminal" evidence="14">
    <location>
        <begin position="21"/>
        <end position="70"/>
    </location>
</feature>
<comment type="similarity">
    <text evidence="1">Belongs to the GHMP kinase family. GalK subfamily.</text>
</comment>
<dbReference type="InParanoid" id="A0LVI9"/>
<dbReference type="Pfam" id="PF08544">
    <property type="entry name" value="GHMP_kinases_C"/>
    <property type="match status" value="1"/>
</dbReference>
<evidence type="ECO:0000256" key="8">
    <source>
        <dbReference type="ARBA" id="ARBA00022842"/>
    </source>
</evidence>
<keyword evidence="2" id="KW-0963">Cytoplasm</keyword>
<dbReference type="InterPro" id="IPR020568">
    <property type="entry name" value="Ribosomal_Su5_D2-typ_SF"/>
</dbReference>
<accession>A0LVI9</accession>
<dbReference type="SUPFAM" id="SSF55060">
    <property type="entry name" value="GHMP Kinase, C-terminal domain"/>
    <property type="match status" value="1"/>
</dbReference>
<dbReference type="PROSITE" id="PS00627">
    <property type="entry name" value="GHMP_KINASES_ATP"/>
    <property type="match status" value="1"/>
</dbReference>
<dbReference type="HOGENOM" id="CLU_017814_2_1_11"/>
<evidence type="ECO:0000256" key="4">
    <source>
        <dbReference type="ARBA" id="ARBA00022723"/>
    </source>
</evidence>
<evidence type="ECO:0000313" key="15">
    <source>
        <dbReference type="EMBL" id="ABK53449.1"/>
    </source>
</evidence>
<evidence type="ECO:0000313" key="16">
    <source>
        <dbReference type="Proteomes" id="UP000008221"/>
    </source>
</evidence>
<keyword evidence="6 15" id="KW-0418">Kinase</keyword>